<sequence>MKWTSTPLTVTTAQAKTILPFYIVHSNHKFEENEIDGATLLGLSERMCEWTFPKIKDQDPVYPTPTIVLSNCKNENPLQSSAITVKMDDRDAP</sequence>
<reference evidence="1" key="1">
    <citation type="submission" date="2022-08" db="EMBL/GenBank/DDBJ databases">
        <title>Genome sequencing of akame (Lates japonicus).</title>
        <authorList>
            <person name="Hashiguchi Y."/>
            <person name="Takahashi H."/>
        </authorList>
    </citation>
    <scope>NUCLEOTIDE SEQUENCE</scope>
    <source>
        <strain evidence="1">Kochi</strain>
    </source>
</reference>
<organism evidence="1 2">
    <name type="scientific">Lates japonicus</name>
    <name type="common">Japanese lates</name>
    <dbReference type="NCBI Taxonomy" id="270547"/>
    <lineage>
        <taxon>Eukaryota</taxon>
        <taxon>Metazoa</taxon>
        <taxon>Chordata</taxon>
        <taxon>Craniata</taxon>
        <taxon>Vertebrata</taxon>
        <taxon>Euteleostomi</taxon>
        <taxon>Actinopterygii</taxon>
        <taxon>Neopterygii</taxon>
        <taxon>Teleostei</taxon>
        <taxon>Neoteleostei</taxon>
        <taxon>Acanthomorphata</taxon>
        <taxon>Carangaria</taxon>
        <taxon>Carangaria incertae sedis</taxon>
        <taxon>Centropomidae</taxon>
        <taxon>Lates</taxon>
    </lineage>
</organism>
<name>A0AAD3NFK3_LATJO</name>
<protein>
    <submittedName>
        <fullName evidence="1">Sterile alpha motif domain-containing protein 3-like isoform X3</fullName>
    </submittedName>
</protein>
<gene>
    <name evidence="1" type="ORF">AKAME5_002213900</name>
</gene>
<evidence type="ECO:0000313" key="1">
    <source>
        <dbReference type="EMBL" id="GLD70820.1"/>
    </source>
</evidence>
<keyword evidence="2" id="KW-1185">Reference proteome</keyword>
<proteinExistence type="predicted"/>
<accession>A0AAD3NFK3</accession>
<dbReference type="EMBL" id="BRZM01000445">
    <property type="protein sequence ID" value="GLD70820.1"/>
    <property type="molecule type" value="Genomic_DNA"/>
</dbReference>
<dbReference type="AlphaFoldDB" id="A0AAD3NFK3"/>
<comment type="caution">
    <text evidence="1">The sequence shown here is derived from an EMBL/GenBank/DDBJ whole genome shotgun (WGS) entry which is preliminary data.</text>
</comment>
<evidence type="ECO:0000313" key="2">
    <source>
        <dbReference type="Proteomes" id="UP001279410"/>
    </source>
</evidence>
<dbReference type="Proteomes" id="UP001279410">
    <property type="component" value="Unassembled WGS sequence"/>
</dbReference>